<feature type="compositionally biased region" description="Basic and acidic residues" evidence="14">
    <location>
        <begin position="215"/>
        <end position="236"/>
    </location>
</feature>
<feature type="compositionally biased region" description="Basic and acidic residues" evidence="14">
    <location>
        <begin position="259"/>
        <end position="274"/>
    </location>
</feature>
<keyword evidence="7" id="KW-0732">Signal</keyword>
<dbReference type="Proteomes" id="UP000579406">
    <property type="component" value="Unassembled WGS sequence"/>
</dbReference>
<comment type="subunit">
    <text evidence="13">Interacts with ITPR1 in the secretory granules.</text>
</comment>
<dbReference type="Pfam" id="PF01271">
    <property type="entry name" value="Granin"/>
    <property type="match status" value="1"/>
</dbReference>
<keyword evidence="8" id="KW-0654">Proteoglycan</keyword>
<feature type="compositionally biased region" description="Basic and acidic residues" evidence="14">
    <location>
        <begin position="475"/>
        <end position="497"/>
    </location>
</feature>
<evidence type="ECO:0000313" key="16">
    <source>
        <dbReference type="Proteomes" id="UP000579406"/>
    </source>
</evidence>
<evidence type="ECO:0000256" key="2">
    <source>
        <dbReference type="ARBA" id="ARBA00005723"/>
    </source>
</evidence>
<name>A0A7K9U2Q9_9AVES</name>
<dbReference type="PANTHER" id="PTHR10583:SF4">
    <property type="entry name" value="SECRETOGRANIN-1"/>
    <property type="match status" value="1"/>
</dbReference>
<evidence type="ECO:0000256" key="14">
    <source>
        <dbReference type="SAM" id="MobiDB-lite"/>
    </source>
</evidence>
<dbReference type="PROSITE" id="PS00422">
    <property type="entry name" value="GRANINS_1"/>
    <property type="match status" value="1"/>
</dbReference>
<keyword evidence="9" id="KW-1015">Disulfide bond</keyword>
<accession>A0A7K9U2Q9</accession>
<dbReference type="PANTHER" id="PTHR10583">
    <property type="entry name" value="CHROMOGRANIN"/>
    <property type="match status" value="1"/>
</dbReference>
<protein>
    <recommendedName>
        <fullName evidence="11">Secretogranin-1</fullName>
    </recommendedName>
    <alternativeName>
        <fullName evidence="12">Chromogranin-B</fullName>
    </alternativeName>
</protein>
<dbReference type="EMBL" id="VWZY01007237">
    <property type="protein sequence ID" value="NXI55029.1"/>
    <property type="molecule type" value="Genomic_DNA"/>
</dbReference>
<keyword evidence="5" id="KW-0765">Sulfation</keyword>
<feature type="non-terminal residue" evidence="15">
    <location>
        <position position="1"/>
    </location>
</feature>
<keyword evidence="16" id="KW-1185">Reference proteome</keyword>
<comment type="similarity">
    <text evidence="2">Belongs to the chromogranin/secretogranin protein family.</text>
</comment>
<keyword evidence="4" id="KW-0597">Phosphoprotein</keyword>
<evidence type="ECO:0000256" key="10">
    <source>
        <dbReference type="ARBA" id="ARBA00023180"/>
    </source>
</evidence>
<dbReference type="InterPro" id="IPR018054">
    <property type="entry name" value="Chromogranin_CS"/>
</dbReference>
<keyword evidence="10" id="KW-0325">Glycoprotein</keyword>
<evidence type="ECO:0000256" key="7">
    <source>
        <dbReference type="ARBA" id="ARBA00022729"/>
    </source>
</evidence>
<comment type="subcellular location">
    <subcellularLocation>
        <location evidence="1">Secreted</location>
    </subcellularLocation>
</comment>
<organism evidence="15 16">
    <name type="scientific">Chloroceryle aenea</name>
    <name type="common">American pygmy kingfisher</name>
    <dbReference type="NCBI Taxonomy" id="176938"/>
    <lineage>
        <taxon>Eukaryota</taxon>
        <taxon>Metazoa</taxon>
        <taxon>Chordata</taxon>
        <taxon>Craniata</taxon>
        <taxon>Vertebrata</taxon>
        <taxon>Euteleostomi</taxon>
        <taxon>Archelosauria</taxon>
        <taxon>Archosauria</taxon>
        <taxon>Dinosauria</taxon>
        <taxon>Saurischia</taxon>
        <taxon>Theropoda</taxon>
        <taxon>Coelurosauria</taxon>
        <taxon>Aves</taxon>
        <taxon>Neognathae</taxon>
        <taxon>Neoaves</taxon>
        <taxon>Telluraves</taxon>
        <taxon>Coraciimorphae</taxon>
        <taxon>Coraciiformes</taxon>
        <taxon>Cerylidae</taxon>
        <taxon>Chloroceryle</taxon>
    </lineage>
</organism>
<evidence type="ECO:0000256" key="12">
    <source>
        <dbReference type="ARBA" id="ARBA00042410"/>
    </source>
</evidence>
<evidence type="ECO:0000256" key="4">
    <source>
        <dbReference type="ARBA" id="ARBA00022553"/>
    </source>
</evidence>
<evidence type="ECO:0000256" key="8">
    <source>
        <dbReference type="ARBA" id="ARBA00022974"/>
    </source>
</evidence>
<feature type="region of interest" description="Disordered" evidence="14">
    <location>
        <begin position="614"/>
        <end position="634"/>
    </location>
</feature>
<evidence type="ECO:0000256" key="6">
    <source>
        <dbReference type="ARBA" id="ARBA00022685"/>
    </source>
</evidence>
<feature type="non-terminal residue" evidence="15">
    <location>
        <position position="659"/>
    </location>
</feature>
<dbReference type="AlphaFoldDB" id="A0A7K9U2Q9"/>
<evidence type="ECO:0000256" key="5">
    <source>
        <dbReference type="ARBA" id="ARBA00022641"/>
    </source>
</evidence>
<dbReference type="GO" id="GO:0030141">
    <property type="term" value="C:secretory granule"/>
    <property type="evidence" value="ECO:0007669"/>
    <property type="project" value="InterPro"/>
</dbReference>
<dbReference type="GO" id="GO:0005615">
    <property type="term" value="C:extracellular space"/>
    <property type="evidence" value="ECO:0007669"/>
    <property type="project" value="TreeGrafter"/>
</dbReference>
<keyword evidence="3" id="KW-0964">Secreted</keyword>
<sequence length="659" mass="78323">SAVPVEKDHVEEMVTRCIVEVLSNALSKPNAPPINPECKEILKKSGRNDRERSEDKLLEVRHLKDPAEIEKHHTGSVEKEQSQAEEESKTYMKGSDEEKLPHEEGKSKEEEDEHHPPIEEESLRTEEKKHYQEIGREEEKSYHSEEESKESKHHGEEVEHAVVNKKPHSGGTSTEEFPDGNDQSPMGHWHSEEGMQSPYKRVHEGEEGEAEEESNEKHHHESKEHDFFHQQEREESNESEETEEEKQPYGSKRYHGKHRMGDSEEKRGRGGDKEELAEELTAEEAHLWDKRNHHQKHHEESEQQHEKSGYHGRHESEEVEEKRRADQGSEEYTERWQQSEESNEEEKKRHHHSEESNEKWREERRHHDGSHESRRQRSEGRTYLGDESEEELDRYLSSGSKEKQHHAGGRYRLWDNEDEGSQKAYAREHKGQARRHYSAEDSIEQQHYPGNSEEEEEVEKHQSSDQLENEEENMEEGRYAEREEYRSRLPAENEKRTTTSYGSFYPLLWWKSQHLKKRDSAGEQLLEGKEEGRPTLNEKSLFPAYNDYDWWEKKQILSALNHGRTQKRNLHQMNRYDMKRQYNKMDQLAQLLTYRKKSAEFPELYNSEEDVKKHHVIRNDRSLSQRPLTEEEERELENLAAMDLELQKIAEKFNENRRG</sequence>
<feature type="region of interest" description="Disordered" evidence="14">
    <location>
        <begin position="28"/>
        <end position="497"/>
    </location>
</feature>
<dbReference type="InterPro" id="IPR001990">
    <property type="entry name" value="Granin"/>
</dbReference>
<reference evidence="15 16" key="1">
    <citation type="submission" date="2019-09" db="EMBL/GenBank/DDBJ databases">
        <title>Bird 10,000 Genomes (B10K) Project - Family phase.</title>
        <authorList>
            <person name="Zhang G."/>
        </authorList>
    </citation>
    <scope>NUCLEOTIDE SEQUENCE [LARGE SCALE GENOMIC DNA]</scope>
    <source>
        <strain evidence="15">B10K-DU-001-61</strain>
        <tissue evidence="15">Muscle</tissue>
    </source>
</reference>
<evidence type="ECO:0000256" key="9">
    <source>
        <dbReference type="ARBA" id="ARBA00023157"/>
    </source>
</evidence>
<evidence type="ECO:0000256" key="1">
    <source>
        <dbReference type="ARBA" id="ARBA00004613"/>
    </source>
</evidence>
<dbReference type="OrthoDB" id="9907623at2759"/>
<feature type="compositionally biased region" description="Basic and acidic residues" evidence="14">
    <location>
        <begin position="297"/>
        <end position="338"/>
    </location>
</feature>
<feature type="compositionally biased region" description="Basic and acidic residues" evidence="14">
    <location>
        <begin position="37"/>
        <end position="162"/>
    </location>
</feature>
<evidence type="ECO:0000256" key="3">
    <source>
        <dbReference type="ARBA" id="ARBA00022525"/>
    </source>
</evidence>
<feature type="compositionally biased region" description="Basic and acidic residues" evidence="14">
    <location>
        <begin position="352"/>
        <end position="380"/>
    </location>
</feature>
<gene>
    <name evidence="15" type="primary">Chgb</name>
    <name evidence="15" type="ORF">CHLAEN_R05982</name>
</gene>
<evidence type="ECO:0000256" key="11">
    <source>
        <dbReference type="ARBA" id="ARBA00039221"/>
    </source>
</evidence>
<evidence type="ECO:0000256" key="13">
    <source>
        <dbReference type="ARBA" id="ARBA00044763"/>
    </source>
</evidence>
<feature type="compositionally biased region" description="Basic and acidic residues" evidence="14">
    <location>
        <begin position="614"/>
        <end position="623"/>
    </location>
</feature>
<dbReference type="PRINTS" id="PR00659">
    <property type="entry name" value="CHROMOGRANIN"/>
</dbReference>
<dbReference type="InterPro" id="IPR001819">
    <property type="entry name" value="Chromogranin_AB"/>
</dbReference>
<proteinExistence type="inferred from homology"/>
<keyword evidence="6" id="KW-0165">Cleavage on pair of basic residues</keyword>
<evidence type="ECO:0000313" key="15">
    <source>
        <dbReference type="EMBL" id="NXI55029.1"/>
    </source>
</evidence>
<comment type="caution">
    <text evidence="15">The sequence shown here is derived from an EMBL/GenBank/DDBJ whole genome shotgun (WGS) entry which is preliminary data.</text>
</comment>